<evidence type="ECO:0000313" key="1">
    <source>
        <dbReference type="EMBL" id="TMR08212.1"/>
    </source>
</evidence>
<reference evidence="1 2" key="1">
    <citation type="submission" date="2019-05" db="EMBL/GenBank/DDBJ databases">
        <title>Draft genome sequence of Nonomuraea turkmeniaca DSM 43926.</title>
        <authorList>
            <person name="Saricaoglu S."/>
            <person name="Isik K."/>
        </authorList>
    </citation>
    <scope>NUCLEOTIDE SEQUENCE [LARGE SCALE GENOMIC DNA]</scope>
    <source>
        <strain evidence="1 2">DSM 43926</strain>
    </source>
</reference>
<dbReference type="RefSeq" id="WP_138673434.1">
    <property type="nucleotide sequence ID" value="NZ_VCKY01000311.1"/>
</dbReference>
<organism evidence="1 2">
    <name type="scientific">Nonomuraea turkmeniaca</name>
    <dbReference type="NCBI Taxonomy" id="103838"/>
    <lineage>
        <taxon>Bacteria</taxon>
        <taxon>Bacillati</taxon>
        <taxon>Actinomycetota</taxon>
        <taxon>Actinomycetes</taxon>
        <taxon>Streptosporangiales</taxon>
        <taxon>Streptosporangiaceae</taxon>
        <taxon>Nonomuraea</taxon>
    </lineage>
</organism>
<evidence type="ECO:0000313" key="2">
    <source>
        <dbReference type="Proteomes" id="UP000309128"/>
    </source>
</evidence>
<dbReference type="EMBL" id="VCKY01000311">
    <property type="protein sequence ID" value="TMR08212.1"/>
    <property type="molecule type" value="Genomic_DNA"/>
</dbReference>
<protein>
    <submittedName>
        <fullName evidence="1">Uncharacterized protein</fullName>
    </submittedName>
</protein>
<dbReference type="AlphaFoldDB" id="A0A5S4EX19"/>
<name>A0A5S4EX19_9ACTN</name>
<dbReference type="OrthoDB" id="3537207at2"/>
<comment type="caution">
    <text evidence="1">The sequence shown here is derived from an EMBL/GenBank/DDBJ whole genome shotgun (WGS) entry which is preliminary data.</text>
</comment>
<gene>
    <name evidence="1" type="ORF">ETD86_48785</name>
</gene>
<accession>A0A5S4EX19</accession>
<sequence>MTGEQEPEFRRWIRNVLSQLSWDADRQLEHVRSLKVDVDELALEFDDALHLAQAKVHEGLLSQEAYQALLPVDAKLSHMTEHGAELWTGEAVATAPAWEELRTIARQAHLDFDWKSAG</sequence>
<keyword evidence="2" id="KW-1185">Reference proteome</keyword>
<dbReference type="Proteomes" id="UP000309128">
    <property type="component" value="Unassembled WGS sequence"/>
</dbReference>
<proteinExistence type="predicted"/>